<dbReference type="PANTHER" id="PTHR11938:SF133">
    <property type="entry name" value="GLUTAMATE SYNTHASE (NADH)"/>
    <property type="match status" value="1"/>
</dbReference>
<evidence type="ECO:0000256" key="2">
    <source>
        <dbReference type="ARBA" id="ARBA00001927"/>
    </source>
</evidence>
<proteinExistence type="inferred from homology"/>
<evidence type="ECO:0000259" key="15">
    <source>
        <dbReference type="PROSITE" id="PS51278"/>
    </source>
</evidence>
<dbReference type="SUPFAM" id="SSF51395">
    <property type="entry name" value="FMN-linked oxidoreductases"/>
    <property type="match status" value="1"/>
</dbReference>
<feature type="domain" description="Glutamine amidotransferase type-2" evidence="15">
    <location>
        <begin position="31"/>
        <end position="428"/>
    </location>
</feature>
<dbReference type="InterPro" id="IPR036485">
    <property type="entry name" value="Glu_synth_asu_C_sf"/>
</dbReference>
<comment type="cofactor">
    <cofactor evidence="2">
        <name>[3Fe-4S] cluster</name>
        <dbReference type="ChEBI" id="CHEBI:21137"/>
    </cofactor>
</comment>
<dbReference type="RefSeq" id="WP_379876680.1">
    <property type="nucleotide sequence ID" value="NZ_JBHUIP010000012.1"/>
</dbReference>
<dbReference type="PANTHER" id="PTHR11938">
    <property type="entry name" value="FAD NADPH DEHYDROGENASE/OXIDOREDUCTASE"/>
    <property type="match status" value="1"/>
</dbReference>
<keyword evidence="11" id="KW-0411">Iron-sulfur</keyword>
<protein>
    <submittedName>
        <fullName evidence="16">Glutamate synthase large subunit</fullName>
        <ecNumber evidence="16">1.4.1.13</ecNumber>
    </submittedName>
</protein>
<comment type="caution">
    <text evidence="16">The sequence shown here is derived from an EMBL/GenBank/DDBJ whole genome shotgun (WGS) entry which is preliminary data.</text>
</comment>
<dbReference type="InterPro" id="IPR013785">
    <property type="entry name" value="Aldolase_TIM"/>
</dbReference>
<evidence type="ECO:0000256" key="8">
    <source>
        <dbReference type="ARBA" id="ARBA00022962"/>
    </source>
</evidence>
<dbReference type="GO" id="GO:0004355">
    <property type="term" value="F:glutamate synthase (NADPH) activity"/>
    <property type="evidence" value="ECO:0007669"/>
    <property type="project" value="UniProtKB-EC"/>
</dbReference>
<gene>
    <name evidence="16" type="primary">gltB</name>
    <name evidence="16" type="ORF">ACFSM5_12215</name>
</gene>
<dbReference type="Gene3D" id="2.160.20.60">
    <property type="entry name" value="Glutamate synthase, alpha subunit, C-terminal domain"/>
    <property type="match status" value="1"/>
</dbReference>
<accession>A0ABW5DT23</accession>
<evidence type="ECO:0000256" key="1">
    <source>
        <dbReference type="ARBA" id="ARBA00001917"/>
    </source>
</evidence>
<keyword evidence="6" id="KW-0288">FMN</keyword>
<dbReference type="InterPro" id="IPR002932">
    <property type="entry name" value="Glu_synthdom"/>
</dbReference>
<keyword evidence="5" id="KW-0285">Flavoprotein</keyword>
<keyword evidence="13" id="KW-0003">3Fe-4S</keyword>
<evidence type="ECO:0000256" key="4">
    <source>
        <dbReference type="ARBA" id="ARBA00022605"/>
    </source>
</evidence>
<reference evidence="17" key="1">
    <citation type="journal article" date="2019" name="Int. J. Syst. Evol. Microbiol.">
        <title>The Global Catalogue of Microorganisms (GCM) 10K type strain sequencing project: providing services to taxonomists for standard genome sequencing and annotation.</title>
        <authorList>
            <consortium name="The Broad Institute Genomics Platform"/>
            <consortium name="The Broad Institute Genome Sequencing Center for Infectious Disease"/>
            <person name="Wu L."/>
            <person name="Ma J."/>
        </authorList>
    </citation>
    <scope>NUCLEOTIDE SEQUENCE [LARGE SCALE GENOMIC DNA]</scope>
    <source>
        <strain evidence="17">CGMCC 1.19062</strain>
    </source>
</reference>
<comment type="similarity">
    <text evidence="3">Belongs to the glutamate synthase family.</text>
</comment>
<dbReference type="Proteomes" id="UP001597295">
    <property type="component" value="Unassembled WGS sequence"/>
</dbReference>
<dbReference type="EMBL" id="JBHUIP010000012">
    <property type="protein sequence ID" value="MFD2263655.1"/>
    <property type="molecule type" value="Genomic_DNA"/>
</dbReference>
<keyword evidence="4" id="KW-0028">Amino-acid biosynthesis</keyword>
<evidence type="ECO:0000256" key="12">
    <source>
        <dbReference type="ARBA" id="ARBA00023164"/>
    </source>
</evidence>
<keyword evidence="8" id="KW-0315">Glutamine amidotransferase</keyword>
<dbReference type="CDD" id="cd00713">
    <property type="entry name" value="GltS"/>
    <property type="match status" value="1"/>
</dbReference>
<keyword evidence="17" id="KW-1185">Reference proteome</keyword>
<dbReference type="Pfam" id="PF01645">
    <property type="entry name" value="Glu_synthase"/>
    <property type="match status" value="1"/>
</dbReference>
<evidence type="ECO:0000256" key="9">
    <source>
        <dbReference type="ARBA" id="ARBA00023002"/>
    </source>
</evidence>
<dbReference type="SUPFAM" id="SSF69336">
    <property type="entry name" value="Alpha subunit of glutamate synthase, C-terminal domain"/>
    <property type="match status" value="1"/>
</dbReference>
<dbReference type="Pfam" id="PF01493">
    <property type="entry name" value="GXGXG"/>
    <property type="match status" value="1"/>
</dbReference>
<dbReference type="EC" id="1.4.1.13" evidence="16"/>
<dbReference type="InterPro" id="IPR029055">
    <property type="entry name" value="Ntn_hydrolases_N"/>
</dbReference>
<evidence type="ECO:0000313" key="16">
    <source>
        <dbReference type="EMBL" id="MFD2263655.1"/>
    </source>
</evidence>
<dbReference type="InterPro" id="IPR017932">
    <property type="entry name" value="GATase_2_dom"/>
</dbReference>
<evidence type="ECO:0000256" key="11">
    <source>
        <dbReference type="ARBA" id="ARBA00023014"/>
    </source>
</evidence>
<dbReference type="NCBIfam" id="NF008730">
    <property type="entry name" value="PRK11750.1"/>
    <property type="match status" value="1"/>
</dbReference>
<keyword evidence="10" id="KW-0408">Iron</keyword>
<organism evidence="16 17">
    <name type="scientific">Lacibacterium aquatile</name>
    <dbReference type="NCBI Taxonomy" id="1168082"/>
    <lineage>
        <taxon>Bacteria</taxon>
        <taxon>Pseudomonadati</taxon>
        <taxon>Pseudomonadota</taxon>
        <taxon>Alphaproteobacteria</taxon>
        <taxon>Rhodospirillales</taxon>
        <taxon>Rhodospirillaceae</taxon>
    </lineage>
</organism>
<dbReference type="PROSITE" id="PS51278">
    <property type="entry name" value="GATASE_TYPE_2"/>
    <property type="match status" value="1"/>
</dbReference>
<name>A0ABW5DT23_9PROT</name>
<dbReference type="Gene3D" id="3.20.20.70">
    <property type="entry name" value="Aldolase class I"/>
    <property type="match status" value="2"/>
</dbReference>
<dbReference type="CDD" id="cd02808">
    <property type="entry name" value="GltS_FMN"/>
    <property type="match status" value="1"/>
</dbReference>
<evidence type="ECO:0000313" key="17">
    <source>
        <dbReference type="Proteomes" id="UP001597295"/>
    </source>
</evidence>
<evidence type="ECO:0000256" key="3">
    <source>
        <dbReference type="ARBA" id="ARBA00009716"/>
    </source>
</evidence>
<dbReference type="Gene3D" id="3.60.20.10">
    <property type="entry name" value="Glutamine Phosphoribosylpyrophosphate, subunit 1, domain 1"/>
    <property type="match status" value="1"/>
</dbReference>
<dbReference type="CDD" id="cd00982">
    <property type="entry name" value="gltB_C"/>
    <property type="match status" value="1"/>
</dbReference>
<dbReference type="InterPro" id="IPR002489">
    <property type="entry name" value="Glu_synth_asu_C"/>
</dbReference>
<dbReference type="InterPro" id="IPR006982">
    <property type="entry name" value="Glu_synth_centr_N"/>
</dbReference>
<keyword evidence="9 16" id="KW-0560">Oxidoreductase</keyword>
<evidence type="ECO:0000256" key="14">
    <source>
        <dbReference type="ARBA" id="ARBA00029440"/>
    </source>
</evidence>
<evidence type="ECO:0000256" key="7">
    <source>
        <dbReference type="ARBA" id="ARBA00022723"/>
    </source>
</evidence>
<keyword evidence="12" id="KW-0314">Glutamate biosynthesis</keyword>
<comment type="cofactor">
    <cofactor evidence="1">
        <name>FMN</name>
        <dbReference type="ChEBI" id="CHEBI:58210"/>
    </cofactor>
</comment>
<dbReference type="SUPFAM" id="SSF56235">
    <property type="entry name" value="N-terminal nucleophile aminohydrolases (Ntn hydrolases)"/>
    <property type="match status" value="1"/>
</dbReference>
<sequence>MTEKFIADFKRNAAHLAEFGMYDPAEEHDACGVGFVAAIDGKSTRAVVDAAIQALSAIWHRGAVDADGKTGDGAGIHIQVPQSFFADHVRNLGHQVKEGEKLAVGQIFLPRTDLDAQERCRCIVEAEILNFGYTIHGWRQVPVNVAVCGEKANASRPEIEQIIIANPKGVAEAQFENDLYVIRRRIEKRVGEARINDFYVCTLSCRSIIYKGMFLAEDCTNFYPDLLDERFVSNFAVYHQRYSTNTFPTWRLAQPFRVLAHNGEINTVRGNINWMACHEPRMASDVFGDLIDDVKPIIQSGSSDSAALDAVFELLIRAGRPLPMVKTLCVPEVWNPDEGTMPQSWRDLYSYANSVMEPWDGPAALAAYDGRWVIGGMDRNGLRPMRYVLTGDGLIIAGSEAGMVKIDEATVLEKGRLGPGMMIGVDLQRGKLLHDAEIKEELAARRPYSNWVKNITRIDGFIKENAAAPQRLSRDELRRRQQAVGWTMEDIELLLHPMADEGKEAIGSMGDDSPLAVLSERYRGVHHFFRQNFSQVTNPPIDSLRERRVMTIRTRLGNLGNILDEDESQTNMLQLDSPVLTTAEFAAMRAYMGDTVAVIDATFDPKGGETAMRDGLKRVQRESEDAVRAGCTHLILTDEAMGESRAPLPMILAAGGAHSHLVRQNLRTFTSLNVRSAECLDVHYFAVLIGAGTTTVNAYLAEEAIVDRHARGLFQGLSIEDCLKRYKKAIDDGLLKILSKMGISVLSSYRGGYNFEAIGLSRTLVAEFFPGMTSRISGIGLTGLQLKVLGLHAKAFAEETTPLPVGGFYRYRRQGETHAWGADLIHLLQSAVSTDSYFTYKKYSDSVRKLPPVALRDLLDFKPGRTAIPLEEVESITKIRQRFVTPGMSLGALSPEAHRTLGIAMNRIGAKSDSGEGGEDSIYFKPLANGDNANSAIKQVASGRFGVTADYLVNCRELEIKVAQGAKPGEGGQLPGFKVTEMIARLRHSTPGVMLISPPPHHDIYSIEDLAQLIYDLKQINPECKVCVKLVARSGIGTIAAGVAKAKADTILVSGHVGGTGASPQTSIKFAGIPWEMGLSETHQVLVLNRLRHRVRLRTDGGLKTGRDIVIAAMLGAEEYGVGTAALVAMGCIMVRQCQSNTCPVGVCVQDEKLREKYEGSPEKVVNLFSFIAEEVREILASLGCRSMEEVIGRSDLLHQVTRGGHALDDLDLNPLLAQADPGDDPRFCTLEGRNEVPDTLDAQMVKDATPVFNGGEKMQLTYNIRNTYRAIGTRMSYHLTKKFGMTGLAPGHVTVRLRGSGGQSLGAFGVQGLKLEVVGDANDYVGKGLSGGMITVRPMTSSPLVTNRNTIIGNTVLYGATAGKLFAAGQAGERFAVRNSGATAVVEGCGSNGCEYMTGGTAVILGAVGDNFGAGMSGGMAFIYDEQENFTQRVNPESVHHHRIETAYWEGILKSLIEEHVLETQSKWAMSLLADWDREKMKFWQVVPREMISRLANPTQVSAAAAE</sequence>
<dbReference type="Pfam" id="PF00310">
    <property type="entry name" value="GATase_2"/>
    <property type="match status" value="1"/>
</dbReference>
<evidence type="ECO:0000256" key="6">
    <source>
        <dbReference type="ARBA" id="ARBA00022643"/>
    </source>
</evidence>
<evidence type="ECO:0000256" key="13">
    <source>
        <dbReference type="ARBA" id="ARBA00023291"/>
    </source>
</evidence>
<dbReference type="Pfam" id="PF04898">
    <property type="entry name" value="Glu_syn_central"/>
    <property type="match status" value="1"/>
</dbReference>
<evidence type="ECO:0000256" key="10">
    <source>
        <dbReference type="ARBA" id="ARBA00023004"/>
    </source>
</evidence>
<evidence type="ECO:0000256" key="5">
    <source>
        <dbReference type="ARBA" id="ARBA00022630"/>
    </source>
</evidence>
<keyword evidence="7" id="KW-0479">Metal-binding</keyword>
<dbReference type="InterPro" id="IPR050711">
    <property type="entry name" value="ET-N_metabolism_enzyme"/>
</dbReference>
<comment type="pathway">
    <text evidence="14">Amino-acid biosynthesis.</text>
</comment>